<dbReference type="InterPro" id="IPR035992">
    <property type="entry name" value="Ricin_B-like_lectins"/>
</dbReference>
<keyword evidence="8" id="KW-0106">Calcium</keyword>
<dbReference type="InterPro" id="IPR012334">
    <property type="entry name" value="Pectin_lyas_fold"/>
</dbReference>
<dbReference type="Proteomes" id="UP000077701">
    <property type="component" value="Unassembled WGS sequence"/>
</dbReference>
<feature type="signal peptide" evidence="11">
    <location>
        <begin position="1"/>
        <end position="26"/>
    </location>
</feature>
<dbReference type="GO" id="GO:0045490">
    <property type="term" value="P:pectin catabolic process"/>
    <property type="evidence" value="ECO:0007669"/>
    <property type="project" value="TreeGrafter"/>
</dbReference>
<keyword evidence="9 13" id="KW-0456">Lyase</keyword>
<dbReference type="STRING" id="161355.PS9374_05666"/>
<dbReference type="PANTHER" id="PTHR33407">
    <property type="entry name" value="PECTATE LYASE F-RELATED"/>
    <property type="match status" value="1"/>
</dbReference>
<evidence type="ECO:0000256" key="10">
    <source>
        <dbReference type="SAM" id="MobiDB-lite"/>
    </source>
</evidence>
<dbReference type="Gene3D" id="2.160.20.10">
    <property type="entry name" value="Single-stranded right-handed beta-helix, Pectin lyase-like"/>
    <property type="match status" value="1"/>
</dbReference>
<gene>
    <name evidence="13" type="ORF">PS9374_05666</name>
</gene>
<accession>A0A161LR21</accession>
<feature type="domain" description="Ricin B lectin" evidence="12">
    <location>
        <begin position="38"/>
        <end position="174"/>
    </location>
</feature>
<dbReference type="GO" id="GO:0030570">
    <property type="term" value="F:pectate lyase activity"/>
    <property type="evidence" value="ECO:0007669"/>
    <property type="project" value="UniProtKB-EC"/>
</dbReference>
<keyword evidence="14" id="KW-1185">Reference proteome</keyword>
<comment type="catalytic activity">
    <reaction evidence="1">
        <text>Eliminative cleavage of (1-&gt;4)-alpha-D-galacturonan to give oligosaccharides with 4-deoxy-alpha-D-galact-4-enuronosyl groups at their non-reducing ends.</text>
        <dbReference type="EC" id="4.2.2.2"/>
    </reaction>
</comment>
<evidence type="ECO:0000313" key="14">
    <source>
        <dbReference type="Proteomes" id="UP000077701"/>
    </source>
</evidence>
<evidence type="ECO:0000256" key="8">
    <source>
        <dbReference type="ARBA" id="ARBA00022837"/>
    </source>
</evidence>
<dbReference type="SUPFAM" id="SSF51126">
    <property type="entry name" value="Pectin lyase-like"/>
    <property type="match status" value="1"/>
</dbReference>
<proteinExistence type="inferred from homology"/>
<comment type="caution">
    <text evidence="13">The sequence shown here is derived from an EMBL/GenBank/DDBJ whole genome shotgun (WGS) entry which is preliminary data.</text>
</comment>
<reference evidence="13 14" key="1">
    <citation type="journal article" date="2016" name="Genome Announc.">
        <title>Draft Genome Sequence of Planomonospora sphaerica JCM9374, a Rare Actinomycete.</title>
        <authorList>
            <person name="Dohra H."/>
            <person name="Suzuki T."/>
            <person name="Inoue Y."/>
            <person name="Kodani S."/>
        </authorList>
    </citation>
    <scope>NUCLEOTIDE SEQUENCE [LARGE SCALE GENOMIC DNA]</scope>
    <source>
        <strain evidence="13 14">JCM 9374</strain>
    </source>
</reference>
<sequence>MTLSTAARRACIAAFALTALAGGTLAGVPASAAAAPASGSYALVNAASGLCLDVKAKSTADGAQLVQYACNGGAGQTWALTDVTGGRRLTAAHSGKCATITGDSTSAGKAAIQQTCKASAFHNWRLDQVSGSTYRVVNLGSAKCLNVKDASTAGGAAVQQNSCDGSAGKRWTLKPAGGAPAPAPTATAKPTAEPTAVPTAKPTATPTTAPAATPLPGWPTAKGQQPVTATIPVSGPYDGGMKRFYGSGKLGGDGQNEGQDPIFKLADGAVLQNVIIGSPGADGIHCTGTCTLKNVWWEDIGEDAATFKGTSASQTMTIDGGGARAGSDKVFQHNGPGTMVLKNLRVENFGKLYRSCGNCSKQYARHVVVSNVQVTAPAKSLVGINPNYGDTAKLSAITIVGDSGRKIAVCDRYKGVTSGEPGRTGTGPDGVSCLYSASDITYK</sequence>
<evidence type="ECO:0000256" key="7">
    <source>
        <dbReference type="ARBA" id="ARBA00022729"/>
    </source>
</evidence>
<dbReference type="PANTHER" id="PTHR33407:SF9">
    <property type="entry name" value="PECTATE LYASE F-RELATED"/>
    <property type="match status" value="1"/>
</dbReference>
<dbReference type="InterPro" id="IPR011050">
    <property type="entry name" value="Pectin_lyase_fold/virulence"/>
</dbReference>
<feature type="region of interest" description="Disordered" evidence="10">
    <location>
        <begin position="169"/>
        <end position="211"/>
    </location>
</feature>
<dbReference type="Pfam" id="PF03211">
    <property type="entry name" value="Pectate_lyase"/>
    <property type="match status" value="1"/>
</dbReference>
<evidence type="ECO:0000256" key="5">
    <source>
        <dbReference type="ARBA" id="ARBA00012272"/>
    </source>
</evidence>
<dbReference type="PROSITE" id="PS50231">
    <property type="entry name" value="RICIN_B_LECTIN"/>
    <property type="match status" value="1"/>
</dbReference>
<name>A0A161LR21_9ACTN</name>
<evidence type="ECO:0000256" key="3">
    <source>
        <dbReference type="ARBA" id="ARBA00004613"/>
    </source>
</evidence>
<evidence type="ECO:0000313" key="13">
    <source>
        <dbReference type="EMBL" id="GAT69986.1"/>
    </source>
</evidence>
<feature type="compositionally biased region" description="Low complexity" evidence="10">
    <location>
        <begin position="174"/>
        <end position="211"/>
    </location>
</feature>
<reference evidence="14" key="2">
    <citation type="submission" date="2016-04" db="EMBL/GenBank/DDBJ databases">
        <title>Planomonospora sphaerica JCM9374 whole genome shotgun sequence.</title>
        <authorList>
            <person name="Suzuki T."/>
            <person name="Dohra H."/>
            <person name="Kodani S."/>
        </authorList>
    </citation>
    <scope>NUCLEOTIDE SEQUENCE [LARGE SCALE GENOMIC DNA]</scope>
    <source>
        <strain evidence="14">JCM 9374</strain>
    </source>
</reference>
<dbReference type="Gene3D" id="2.80.10.50">
    <property type="match status" value="2"/>
</dbReference>
<comment type="subcellular location">
    <subcellularLocation>
        <location evidence="3">Secreted</location>
    </subcellularLocation>
</comment>
<keyword evidence="6" id="KW-0964">Secreted</keyword>
<dbReference type="EMBL" id="BDCX01000015">
    <property type="protein sequence ID" value="GAT69986.1"/>
    <property type="molecule type" value="Genomic_DNA"/>
</dbReference>
<feature type="chain" id="PRO_5039317592" description="pectate lyase" evidence="11">
    <location>
        <begin position="27"/>
        <end position="443"/>
    </location>
</feature>
<dbReference type="GO" id="GO:0005576">
    <property type="term" value="C:extracellular region"/>
    <property type="evidence" value="ECO:0007669"/>
    <property type="project" value="UniProtKB-SubCell"/>
</dbReference>
<dbReference type="EC" id="4.2.2.2" evidence="5"/>
<organism evidence="13 14">
    <name type="scientific">Planomonospora sphaerica</name>
    <dbReference type="NCBI Taxonomy" id="161355"/>
    <lineage>
        <taxon>Bacteria</taxon>
        <taxon>Bacillati</taxon>
        <taxon>Actinomycetota</taxon>
        <taxon>Actinomycetes</taxon>
        <taxon>Streptosporangiales</taxon>
        <taxon>Streptosporangiaceae</taxon>
        <taxon>Planomonospora</taxon>
    </lineage>
</organism>
<evidence type="ECO:0000256" key="9">
    <source>
        <dbReference type="ARBA" id="ARBA00023239"/>
    </source>
</evidence>
<protein>
    <recommendedName>
        <fullName evidence="5">pectate lyase</fullName>
        <ecNumber evidence="5">4.2.2.2</ecNumber>
    </recommendedName>
</protein>
<comment type="similarity">
    <text evidence="4">Belongs to the polysaccharide lyase 3 family.</text>
</comment>
<dbReference type="Pfam" id="PF14200">
    <property type="entry name" value="RicinB_lectin_2"/>
    <property type="match status" value="2"/>
</dbReference>
<dbReference type="AlphaFoldDB" id="A0A161LR21"/>
<dbReference type="SUPFAM" id="SSF50370">
    <property type="entry name" value="Ricin B-like lectins"/>
    <property type="match status" value="1"/>
</dbReference>
<dbReference type="InterPro" id="IPR004898">
    <property type="entry name" value="Pectate_lyase_PlyH/PlyE-like"/>
</dbReference>
<evidence type="ECO:0000256" key="6">
    <source>
        <dbReference type="ARBA" id="ARBA00022525"/>
    </source>
</evidence>
<dbReference type="CDD" id="cd00161">
    <property type="entry name" value="beta-trefoil_Ricin-like"/>
    <property type="match status" value="1"/>
</dbReference>
<evidence type="ECO:0000256" key="1">
    <source>
        <dbReference type="ARBA" id="ARBA00000695"/>
    </source>
</evidence>
<comment type="cofactor">
    <cofactor evidence="2">
        <name>Ca(2+)</name>
        <dbReference type="ChEBI" id="CHEBI:29108"/>
    </cofactor>
</comment>
<evidence type="ECO:0000259" key="12">
    <source>
        <dbReference type="SMART" id="SM00458"/>
    </source>
</evidence>
<dbReference type="SMART" id="SM00458">
    <property type="entry name" value="RICIN"/>
    <property type="match status" value="1"/>
</dbReference>
<dbReference type="InterPro" id="IPR000772">
    <property type="entry name" value="Ricin_B_lectin"/>
</dbReference>
<keyword evidence="7 11" id="KW-0732">Signal</keyword>
<evidence type="ECO:0000256" key="4">
    <source>
        <dbReference type="ARBA" id="ARBA00006463"/>
    </source>
</evidence>
<evidence type="ECO:0000256" key="2">
    <source>
        <dbReference type="ARBA" id="ARBA00001913"/>
    </source>
</evidence>
<evidence type="ECO:0000256" key="11">
    <source>
        <dbReference type="SAM" id="SignalP"/>
    </source>
</evidence>